<dbReference type="Proteomes" id="UP000600247">
    <property type="component" value="Unassembled WGS sequence"/>
</dbReference>
<comment type="caution">
    <text evidence="1">The sequence shown here is derived from an EMBL/GenBank/DDBJ whole genome shotgun (WGS) entry which is preliminary data.</text>
</comment>
<gene>
    <name evidence="1" type="ORF">GCM10010918_29520</name>
</gene>
<sequence>MKQTPFNKYLPYFKDRYTFELCQVDHIDAVVAFIDTYWKKDHIFVRSPELLSWQHYDREKNRYNFVIAKHKETGEIHAMVGVTLTSHFDPEIEESVRWGSMWKIRPDIDEPGLGLMVEWMKNEVGRACAEVGFGESKIAIGLAKKLKAVTGIADHYVIINPMKTTFSIASIGDHTVFYSSQAAPSNKVLSSLSLEEYRQLEGPVIRTIPSYKSKLYYENRYHHHPVYTYQATRICNTVSDVVGILFWRKCTQESATCIRIVDYFGLADALCGCLEGFLELLAEQDAEYIDFIHVGMPGEVLEAGGFINRRDYPSMIIPNFFEPFVQRNIDVTYSYESTDPKYVPLIFKGDSDQDRPS</sequence>
<proteinExistence type="predicted"/>
<keyword evidence="2" id="KW-1185">Reference proteome</keyword>
<evidence type="ECO:0000313" key="1">
    <source>
        <dbReference type="EMBL" id="GGG71962.1"/>
    </source>
</evidence>
<reference evidence="1 2" key="1">
    <citation type="journal article" date="2014" name="Int. J. Syst. Evol. Microbiol.">
        <title>Complete genome sequence of Corynebacterium casei LMG S-19264T (=DSM 44701T), isolated from a smear-ripened cheese.</title>
        <authorList>
            <consortium name="US DOE Joint Genome Institute (JGI-PGF)"/>
            <person name="Walter F."/>
            <person name="Albersmeier A."/>
            <person name="Kalinowski J."/>
            <person name="Ruckert C."/>
        </authorList>
    </citation>
    <scope>NUCLEOTIDE SEQUENCE [LARGE SCALE GENOMIC DNA]</scope>
    <source>
        <strain evidence="1 2">CGMCC 1.15286</strain>
    </source>
</reference>
<dbReference type="RefSeq" id="WP_188889962.1">
    <property type="nucleotide sequence ID" value="NZ_BMHY01000005.1"/>
</dbReference>
<dbReference type="AlphaFoldDB" id="A0A917H9I3"/>
<evidence type="ECO:0000313" key="2">
    <source>
        <dbReference type="Proteomes" id="UP000600247"/>
    </source>
</evidence>
<protein>
    <recommendedName>
        <fullName evidence="3">N-acetyltransferase domain-containing protein</fullName>
    </recommendedName>
</protein>
<evidence type="ECO:0008006" key="3">
    <source>
        <dbReference type="Google" id="ProtNLM"/>
    </source>
</evidence>
<dbReference type="EMBL" id="BMHY01000005">
    <property type="protein sequence ID" value="GGG71962.1"/>
    <property type="molecule type" value="Genomic_DNA"/>
</dbReference>
<name>A0A917H9I3_9BACL</name>
<accession>A0A917H9I3</accession>
<organism evidence="1 2">
    <name type="scientific">Paenibacillus radicis</name>
    <name type="common">ex Gao et al. 2016</name>
    <dbReference type="NCBI Taxonomy" id="1737354"/>
    <lineage>
        <taxon>Bacteria</taxon>
        <taxon>Bacillati</taxon>
        <taxon>Bacillota</taxon>
        <taxon>Bacilli</taxon>
        <taxon>Bacillales</taxon>
        <taxon>Paenibacillaceae</taxon>
        <taxon>Paenibacillus</taxon>
    </lineage>
</organism>